<reference evidence="7" key="1">
    <citation type="submission" date="2022-06" db="EMBL/GenBank/DDBJ databases">
        <title>Sneathiella actinostolidae sp. nov., isolated from a sea anemonein the Western Pacific Ocean.</title>
        <authorList>
            <person name="Wei M.J."/>
        </authorList>
    </citation>
    <scope>NUCLEOTIDE SEQUENCE</scope>
    <source>
        <strain evidence="7">PHK-P5</strain>
    </source>
</reference>
<evidence type="ECO:0000256" key="2">
    <source>
        <dbReference type="ARBA" id="ARBA00022692"/>
    </source>
</evidence>
<evidence type="ECO:0000259" key="6">
    <source>
        <dbReference type="Pfam" id="PF07219"/>
    </source>
</evidence>
<dbReference type="EMBL" id="CP098747">
    <property type="protein sequence ID" value="USG61270.1"/>
    <property type="molecule type" value="Genomic_DNA"/>
</dbReference>
<evidence type="ECO:0000256" key="3">
    <source>
        <dbReference type="ARBA" id="ARBA00022989"/>
    </source>
</evidence>
<feature type="domain" description="HemY N-terminal" evidence="6">
    <location>
        <begin position="26"/>
        <end position="131"/>
    </location>
</feature>
<evidence type="ECO:0000313" key="7">
    <source>
        <dbReference type="EMBL" id="USG61270.1"/>
    </source>
</evidence>
<keyword evidence="8" id="KW-1185">Reference proteome</keyword>
<evidence type="ECO:0000256" key="5">
    <source>
        <dbReference type="SAM" id="Phobius"/>
    </source>
</evidence>
<dbReference type="SUPFAM" id="SSF48452">
    <property type="entry name" value="TPR-like"/>
    <property type="match status" value="1"/>
</dbReference>
<keyword evidence="2 5" id="KW-0812">Transmembrane</keyword>
<name>A0ABY4W6D4_9PROT</name>
<accession>A0ABY4W6D4</accession>
<dbReference type="InterPro" id="IPR010817">
    <property type="entry name" value="HemY_N"/>
</dbReference>
<dbReference type="RefSeq" id="WP_251934257.1">
    <property type="nucleotide sequence ID" value="NZ_CP098747.1"/>
</dbReference>
<keyword evidence="4 5" id="KW-0472">Membrane</keyword>
<protein>
    <recommendedName>
        <fullName evidence="6">HemY N-terminal domain-containing protein</fullName>
    </recommendedName>
</protein>
<evidence type="ECO:0000256" key="1">
    <source>
        <dbReference type="ARBA" id="ARBA00004370"/>
    </source>
</evidence>
<feature type="transmembrane region" description="Helical" evidence="5">
    <location>
        <begin position="40"/>
        <end position="62"/>
    </location>
</feature>
<gene>
    <name evidence="7" type="ORF">NBZ79_19110</name>
</gene>
<keyword evidence="3 5" id="KW-1133">Transmembrane helix</keyword>
<proteinExistence type="predicted"/>
<comment type="subcellular location">
    <subcellularLocation>
        <location evidence="1">Membrane</location>
    </subcellularLocation>
</comment>
<dbReference type="Pfam" id="PF07219">
    <property type="entry name" value="HemY_N"/>
    <property type="match status" value="1"/>
</dbReference>
<organism evidence="7 8">
    <name type="scientific">Sneathiella marina</name>
    <dbReference type="NCBI Taxonomy" id="2950108"/>
    <lineage>
        <taxon>Bacteria</taxon>
        <taxon>Pseudomonadati</taxon>
        <taxon>Pseudomonadota</taxon>
        <taxon>Alphaproteobacteria</taxon>
        <taxon>Sneathiellales</taxon>
        <taxon>Sneathiellaceae</taxon>
        <taxon>Sneathiella</taxon>
    </lineage>
</organism>
<evidence type="ECO:0000313" key="8">
    <source>
        <dbReference type="Proteomes" id="UP001056291"/>
    </source>
</evidence>
<evidence type="ECO:0000256" key="4">
    <source>
        <dbReference type="ARBA" id="ARBA00023136"/>
    </source>
</evidence>
<dbReference type="Gene3D" id="1.25.40.10">
    <property type="entry name" value="Tetratricopeptide repeat domain"/>
    <property type="match status" value="2"/>
</dbReference>
<sequence>MTRSIFFFVVLAFLAFAAVWLADYPGTVQLTWGGYVVETSIVVVAALTLVFAVIVAFLYRFWVWMKRGPGRIGAVFTARRREKGLEALSSGMVAIAAGDAIEARRQAIEAEKHLSGEPMTLLLAAQAAELNEDDRAARIYYDRMIERDDTEFLGLRGLINRARKETDPEKAISLAKRADELRPGTAWVLKELYELAVETRNWEMADRTLSRMTRGKAAKGAAVVRAKSVISYERALALKNKGQEADALSLAITSHDLDPTFVPAAILAVNLTAKMESPRKLSKLVADSWKKAPHRDLAEAIRTIQSGEQPPDWFRRAQQTVAVNNPDHLETHLMLAKAALASRDWGPAREHLMKAIDKAPAASMYYLLAELEEKANADAIAAREWILKSAAAPQDPLWICNSCGRQEEIWESHCTACGQFDSFTWRTADRGPQVQEMIEAEVVQEISEIEQG</sequence>
<dbReference type="Proteomes" id="UP001056291">
    <property type="component" value="Chromosome"/>
</dbReference>
<dbReference type="InterPro" id="IPR011990">
    <property type="entry name" value="TPR-like_helical_dom_sf"/>
</dbReference>